<evidence type="ECO:0008006" key="3">
    <source>
        <dbReference type="Google" id="ProtNLM"/>
    </source>
</evidence>
<dbReference type="EMBL" id="CP012949">
    <property type="protein sequence ID" value="ANB09195.1"/>
    <property type="molecule type" value="Genomic_DNA"/>
</dbReference>
<name>A0ABM6B642_STRAM</name>
<reference evidence="2" key="1">
    <citation type="submission" date="2015-10" db="EMBL/GenBank/DDBJ databases">
        <title>Complete genome sequence of Streptomyces ambofaciens DSM 40697.</title>
        <authorList>
            <person name="Thibessard A."/>
            <person name="Leblond P."/>
        </authorList>
    </citation>
    <scope>NUCLEOTIDE SEQUENCE [LARGE SCALE GENOMIC DNA]</scope>
    <source>
        <strain evidence="2">DSM 40697</strain>
    </source>
</reference>
<evidence type="ECO:0000313" key="1">
    <source>
        <dbReference type="EMBL" id="ANB09195.1"/>
    </source>
</evidence>
<proteinExistence type="predicted"/>
<dbReference type="SUPFAM" id="SSF52540">
    <property type="entry name" value="P-loop containing nucleoside triphosphate hydrolases"/>
    <property type="match status" value="1"/>
</dbReference>
<dbReference type="Gene3D" id="3.40.50.300">
    <property type="entry name" value="P-loop containing nucleotide triphosphate hydrolases"/>
    <property type="match status" value="1"/>
</dbReference>
<sequence length="276" mass="28491">MTSRAAETVGVPHAVAVLSTTRGCGATLLTAAAGLLIDEGVGRLGQSVILMDADLDAGGLTQLTRSWNAMSDAPVDGLLGFAEDTVGLDERSVARRLRHVRTGDGLRQDMVLFPLGPGEKPGEHLPADGTLEAVAGTSVERLMELGGCLLVDCGVGRTSVTLEVCHRVEHLVLIGQPEPGDSGETAELMAWLADRGLGGKVLGWVCNSPRGGIPTTAAETAPTGAPLVRLPYDPAAADAVRSGRAPGQESPLGQNLCTLLRTRWPDVLNTGGRVAG</sequence>
<protein>
    <recommendedName>
        <fullName evidence="3">CobQ/CobB/MinD/ParA nucleotide binding domain-containing protein</fullName>
    </recommendedName>
</protein>
<evidence type="ECO:0000313" key="2">
    <source>
        <dbReference type="Proteomes" id="UP000076720"/>
    </source>
</evidence>
<accession>A0ABM6B642</accession>
<gene>
    <name evidence="1" type="ORF">SAM40697_5239</name>
</gene>
<dbReference type="InterPro" id="IPR027417">
    <property type="entry name" value="P-loop_NTPase"/>
</dbReference>
<reference evidence="1 2" key="2">
    <citation type="journal article" date="2016" name="Genome Announc.">
        <title>Complete Genome Sequence of Streptomyces ambofaciens DSM 40697, a Paradigm for Genome Plasticity Studies.</title>
        <authorList>
            <person name="Thibessard A."/>
            <person name="Leblond P."/>
        </authorList>
    </citation>
    <scope>NUCLEOTIDE SEQUENCE [LARGE SCALE GENOMIC DNA]</scope>
    <source>
        <strain evidence="1 2">DSM 40697</strain>
    </source>
</reference>
<dbReference type="RefSeq" id="WP_063483398.1">
    <property type="nucleotide sequence ID" value="NZ_CP012949.1"/>
</dbReference>
<keyword evidence="2" id="KW-1185">Reference proteome</keyword>
<organism evidence="1 2">
    <name type="scientific">Streptomyces ambofaciens</name>
    <dbReference type="NCBI Taxonomy" id="1889"/>
    <lineage>
        <taxon>Bacteria</taxon>
        <taxon>Bacillati</taxon>
        <taxon>Actinomycetota</taxon>
        <taxon>Actinomycetes</taxon>
        <taxon>Kitasatosporales</taxon>
        <taxon>Streptomycetaceae</taxon>
        <taxon>Streptomyces</taxon>
    </lineage>
</organism>
<dbReference type="Proteomes" id="UP000076720">
    <property type="component" value="Chromosome"/>
</dbReference>